<sequence>MVYAPIPRVCGVLILTCLLDQCYAAVAIGSMTSRRLLATASEISTCVRQAGADVVLPGDSGYEAARGHVFNHRNLYKPAAFIFVSSVDQVQNAVKCAVQLKVGIAPRSGGHSYEDYSLGGRDGVMVVDLGGLNETTLNKATGLATVGAGVRLGPMKLALWKQGKRTIPSGTCLTVGVGGHSLGGGWGTTSRKFGLMSDSIVEAQVVTARGNVVTASAKSNPDLFFALKGAGANSFGIVTRFTFKTFDVSEKVISFSYDYNETQQVNVLKAFQKWGFNAPDDVSASLSEFSTGGNGMSGIYLGSKSKFADVMKPFLSSLPAPTKREELEADYISTVLQNGGYKATDPSSVLGLVNVTYPFVTFKSKSIFVKKNGMSDAGVRAYIEALRRGSGYSILDLYGPTSAINKVPSNVTAFVHRDALYSIQMFTSWEESSDASSSISWIENLWRTARRFSSPSAYQNYIDVQMPLSAYYGSNLSKLKTVKKKWDPSNVFRFQQSIPLS</sequence>
<dbReference type="AlphaFoldDB" id="A0A2R6WI04"/>
<feature type="domain" description="FAD-binding PCMH-type" evidence="8">
    <location>
        <begin position="74"/>
        <end position="248"/>
    </location>
</feature>
<evidence type="ECO:0000259" key="7">
    <source>
        <dbReference type="PROSITE" id="PS50873"/>
    </source>
</evidence>
<dbReference type="InterPro" id="IPR002016">
    <property type="entry name" value="Haem_peroxidase"/>
</dbReference>
<comment type="cofactor">
    <cofactor evidence="1">
        <name>FAD</name>
        <dbReference type="ChEBI" id="CHEBI:57692"/>
    </cofactor>
</comment>
<evidence type="ECO:0000256" key="1">
    <source>
        <dbReference type="ARBA" id="ARBA00001974"/>
    </source>
</evidence>
<keyword evidence="5" id="KW-0560">Oxidoreductase</keyword>
<dbReference type="Proteomes" id="UP000244005">
    <property type="component" value="Unassembled WGS sequence"/>
</dbReference>
<dbReference type="InterPro" id="IPR050416">
    <property type="entry name" value="FAD-linked_Oxidoreductase"/>
</dbReference>
<evidence type="ECO:0000256" key="5">
    <source>
        <dbReference type="ARBA" id="ARBA00023002"/>
    </source>
</evidence>
<evidence type="ECO:0000259" key="8">
    <source>
        <dbReference type="PROSITE" id="PS51387"/>
    </source>
</evidence>
<name>A0A2R6WI04_MARPO</name>
<dbReference type="PANTHER" id="PTHR42973">
    <property type="entry name" value="BINDING OXIDOREDUCTASE, PUTATIVE (AFU_ORTHOLOGUE AFUA_1G17690)-RELATED"/>
    <property type="match status" value="1"/>
</dbReference>
<dbReference type="PANTHER" id="PTHR42973:SF39">
    <property type="entry name" value="FAD-BINDING PCMH-TYPE DOMAIN-CONTAINING PROTEIN"/>
    <property type="match status" value="1"/>
</dbReference>
<organism evidence="9 10">
    <name type="scientific">Marchantia polymorpha</name>
    <name type="common">Common liverwort</name>
    <name type="synonym">Marchantia aquatica</name>
    <dbReference type="NCBI Taxonomy" id="3197"/>
    <lineage>
        <taxon>Eukaryota</taxon>
        <taxon>Viridiplantae</taxon>
        <taxon>Streptophyta</taxon>
        <taxon>Embryophyta</taxon>
        <taxon>Marchantiophyta</taxon>
        <taxon>Marchantiopsida</taxon>
        <taxon>Marchantiidae</taxon>
        <taxon>Marchantiales</taxon>
        <taxon>Marchantiaceae</taxon>
        <taxon>Marchantia</taxon>
    </lineage>
</organism>
<evidence type="ECO:0000256" key="6">
    <source>
        <dbReference type="SAM" id="SignalP"/>
    </source>
</evidence>
<evidence type="ECO:0000256" key="2">
    <source>
        <dbReference type="ARBA" id="ARBA00005466"/>
    </source>
</evidence>
<dbReference type="InterPro" id="IPR016166">
    <property type="entry name" value="FAD-bd_PCMH"/>
</dbReference>
<keyword evidence="3" id="KW-0285">Flavoprotein</keyword>
<dbReference type="GO" id="GO:0006979">
    <property type="term" value="P:response to oxidative stress"/>
    <property type="evidence" value="ECO:0007669"/>
    <property type="project" value="InterPro"/>
</dbReference>
<keyword evidence="4" id="KW-0274">FAD</keyword>
<dbReference type="Pfam" id="PF08031">
    <property type="entry name" value="BBE"/>
    <property type="match status" value="1"/>
</dbReference>
<dbReference type="EMBL" id="KZ772760">
    <property type="protein sequence ID" value="PTQ33480.1"/>
    <property type="molecule type" value="Genomic_DNA"/>
</dbReference>
<dbReference type="GO" id="GO:0005576">
    <property type="term" value="C:extracellular region"/>
    <property type="evidence" value="ECO:0000318"/>
    <property type="project" value="GO_Central"/>
</dbReference>
<gene>
    <name evidence="9" type="ORF">MARPO_0088s0027</name>
</gene>
<keyword evidence="10" id="KW-1185">Reference proteome</keyword>
<feature type="signal peptide" evidence="6">
    <location>
        <begin position="1"/>
        <end position="24"/>
    </location>
</feature>
<evidence type="ECO:0000256" key="4">
    <source>
        <dbReference type="ARBA" id="ARBA00022827"/>
    </source>
</evidence>
<dbReference type="Gene3D" id="3.40.462.20">
    <property type="match status" value="1"/>
</dbReference>
<dbReference type="InterPro" id="IPR006094">
    <property type="entry name" value="Oxid_FAD_bind_N"/>
</dbReference>
<dbReference type="Gramene" id="Mp7g02610.1">
    <property type="protein sequence ID" value="Mp7g02610.1.cds"/>
    <property type="gene ID" value="Mp7g02610"/>
</dbReference>
<dbReference type="InterPro" id="IPR016169">
    <property type="entry name" value="FAD-bd_PCMH_sub2"/>
</dbReference>
<dbReference type="GO" id="GO:0020037">
    <property type="term" value="F:heme binding"/>
    <property type="evidence" value="ECO:0007669"/>
    <property type="project" value="InterPro"/>
</dbReference>
<dbReference type="InterPro" id="IPR036318">
    <property type="entry name" value="FAD-bd_PCMH-like_sf"/>
</dbReference>
<dbReference type="GO" id="GO:0004601">
    <property type="term" value="F:peroxidase activity"/>
    <property type="evidence" value="ECO:0007669"/>
    <property type="project" value="InterPro"/>
</dbReference>
<evidence type="ECO:0000313" key="9">
    <source>
        <dbReference type="EMBL" id="PTQ33480.1"/>
    </source>
</evidence>
<reference evidence="10" key="1">
    <citation type="journal article" date="2017" name="Cell">
        <title>Insights into land plant evolution garnered from the Marchantia polymorpha genome.</title>
        <authorList>
            <person name="Bowman J.L."/>
            <person name="Kohchi T."/>
            <person name="Yamato K.T."/>
            <person name="Jenkins J."/>
            <person name="Shu S."/>
            <person name="Ishizaki K."/>
            <person name="Yamaoka S."/>
            <person name="Nishihama R."/>
            <person name="Nakamura Y."/>
            <person name="Berger F."/>
            <person name="Adam C."/>
            <person name="Aki S.S."/>
            <person name="Althoff F."/>
            <person name="Araki T."/>
            <person name="Arteaga-Vazquez M.A."/>
            <person name="Balasubrmanian S."/>
            <person name="Barry K."/>
            <person name="Bauer D."/>
            <person name="Boehm C.R."/>
            <person name="Briginshaw L."/>
            <person name="Caballero-Perez J."/>
            <person name="Catarino B."/>
            <person name="Chen F."/>
            <person name="Chiyoda S."/>
            <person name="Chovatia M."/>
            <person name="Davies K.M."/>
            <person name="Delmans M."/>
            <person name="Demura T."/>
            <person name="Dierschke T."/>
            <person name="Dolan L."/>
            <person name="Dorantes-Acosta A.E."/>
            <person name="Eklund D.M."/>
            <person name="Florent S.N."/>
            <person name="Flores-Sandoval E."/>
            <person name="Fujiyama A."/>
            <person name="Fukuzawa H."/>
            <person name="Galik B."/>
            <person name="Grimanelli D."/>
            <person name="Grimwood J."/>
            <person name="Grossniklaus U."/>
            <person name="Hamada T."/>
            <person name="Haseloff J."/>
            <person name="Hetherington A.J."/>
            <person name="Higo A."/>
            <person name="Hirakawa Y."/>
            <person name="Hundley H.N."/>
            <person name="Ikeda Y."/>
            <person name="Inoue K."/>
            <person name="Inoue S.I."/>
            <person name="Ishida S."/>
            <person name="Jia Q."/>
            <person name="Kakita M."/>
            <person name="Kanazawa T."/>
            <person name="Kawai Y."/>
            <person name="Kawashima T."/>
            <person name="Kennedy M."/>
            <person name="Kinose K."/>
            <person name="Kinoshita T."/>
            <person name="Kohara Y."/>
            <person name="Koide E."/>
            <person name="Komatsu K."/>
            <person name="Kopischke S."/>
            <person name="Kubo M."/>
            <person name="Kyozuka J."/>
            <person name="Lagercrantz U."/>
            <person name="Lin S.S."/>
            <person name="Lindquist E."/>
            <person name="Lipzen A.M."/>
            <person name="Lu C.W."/>
            <person name="De Luna E."/>
            <person name="Martienssen R.A."/>
            <person name="Minamino N."/>
            <person name="Mizutani M."/>
            <person name="Mizutani M."/>
            <person name="Mochizuki N."/>
            <person name="Monte I."/>
            <person name="Mosher R."/>
            <person name="Nagasaki H."/>
            <person name="Nakagami H."/>
            <person name="Naramoto S."/>
            <person name="Nishitani K."/>
            <person name="Ohtani M."/>
            <person name="Okamoto T."/>
            <person name="Okumura M."/>
            <person name="Phillips J."/>
            <person name="Pollak B."/>
            <person name="Reinders A."/>
            <person name="Rovekamp M."/>
            <person name="Sano R."/>
            <person name="Sawa S."/>
            <person name="Schmid M.W."/>
            <person name="Shirakawa M."/>
            <person name="Solano R."/>
            <person name="Spunde A."/>
            <person name="Suetsugu N."/>
            <person name="Sugano S."/>
            <person name="Sugiyama A."/>
            <person name="Sun R."/>
            <person name="Suzuki Y."/>
            <person name="Takenaka M."/>
            <person name="Takezawa D."/>
            <person name="Tomogane H."/>
            <person name="Tsuzuki M."/>
            <person name="Ueda T."/>
            <person name="Umeda M."/>
            <person name="Ward J.M."/>
            <person name="Watanabe Y."/>
            <person name="Yazaki K."/>
            <person name="Yokoyama R."/>
            <person name="Yoshitake Y."/>
            <person name="Yotsui I."/>
            <person name="Zachgo S."/>
            <person name="Schmutz J."/>
        </authorList>
    </citation>
    <scope>NUCLEOTIDE SEQUENCE [LARGE SCALE GENOMIC DNA]</scope>
    <source>
        <strain evidence="10">Tak-1</strain>
    </source>
</reference>
<dbReference type="SUPFAM" id="SSF56176">
    <property type="entry name" value="FAD-binding/transporter-associated domain-like"/>
    <property type="match status" value="1"/>
</dbReference>
<evidence type="ECO:0000256" key="3">
    <source>
        <dbReference type="ARBA" id="ARBA00022630"/>
    </source>
</evidence>
<dbReference type="Pfam" id="PF01565">
    <property type="entry name" value="FAD_binding_4"/>
    <property type="match status" value="1"/>
</dbReference>
<feature type="domain" description="Plant heme peroxidase family profile" evidence="7">
    <location>
        <begin position="17"/>
        <end position="183"/>
    </location>
</feature>
<protein>
    <recommendedName>
        <fullName evidence="11">FAD-binding PCMH-type domain-containing protein</fullName>
    </recommendedName>
</protein>
<dbReference type="PROSITE" id="PS50873">
    <property type="entry name" value="PEROXIDASE_4"/>
    <property type="match status" value="1"/>
</dbReference>
<dbReference type="GO" id="GO:0071949">
    <property type="term" value="F:FAD binding"/>
    <property type="evidence" value="ECO:0007669"/>
    <property type="project" value="InterPro"/>
</dbReference>
<evidence type="ECO:0008006" key="11">
    <source>
        <dbReference type="Google" id="ProtNLM"/>
    </source>
</evidence>
<accession>A0A2R6WI04</accession>
<keyword evidence="6" id="KW-0732">Signal</keyword>
<evidence type="ECO:0000313" key="10">
    <source>
        <dbReference type="Proteomes" id="UP000244005"/>
    </source>
</evidence>
<dbReference type="OrthoDB" id="407275at2759"/>
<dbReference type="Gene3D" id="3.30.465.10">
    <property type="match status" value="1"/>
</dbReference>
<dbReference type="InterPro" id="IPR012951">
    <property type="entry name" value="BBE"/>
</dbReference>
<dbReference type="OMA" id="KLYECIC"/>
<dbReference type="PROSITE" id="PS51387">
    <property type="entry name" value="FAD_PCMH"/>
    <property type="match status" value="1"/>
</dbReference>
<comment type="similarity">
    <text evidence="2">Belongs to the oxygen-dependent FAD-linked oxidoreductase family.</text>
</comment>
<feature type="chain" id="PRO_5015323674" description="FAD-binding PCMH-type domain-containing protein" evidence="6">
    <location>
        <begin position="25"/>
        <end position="501"/>
    </location>
</feature>
<proteinExistence type="inferred from homology"/>